<feature type="transmembrane region" description="Helical" evidence="11">
    <location>
        <begin position="358"/>
        <end position="381"/>
    </location>
</feature>
<keyword evidence="8 11" id="KW-0472">Membrane</keyword>
<keyword evidence="6 11" id="KW-0256">Endoplasmic reticulum</keyword>
<evidence type="ECO:0000256" key="8">
    <source>
        <dbReference type="ARBA" id="ARBA00023136"/>
    </source>
</evidence>
<evidence type="ECO:0000256" key="3">
    <source>
        <dbReference type="ARBA" id="ARBA00022459"/>
    </source>
</evidence>
<sequence length="499" mass="56279">MNECKLLEHAPDFAKSRPDAYLDSVKTEYAAKLAVCELLSAQPMNPTPPLDCDILVPAAKHCGKGGSWWHTRSEVPSDKQCYPEFKEYHYTQCLKSLQSTPQYWTSFSNARQNAVVMCQASRDVIERENHLEIFKNLTQVLGDVTSNMQKTTEEHESLIREQRQYSEEARDSHQQLKKDIQAVQEKAVATVGALDEKFHTFMEASISNLITALAESQDNEIDRIHERMQIFLRDLMLDSSHLAKYFTSELQKHHELAKISIQSNHEAQIDSYNVLATYMSTTQDTINQTNNVADRSLSKVDSIAQRLDIFEMQTEHIAEGFAFLSAIPALVTWLVRGCLATAGTLFMFAVLYKLNTKLAAYTGGACSSAFLLHTCGVFDWLGSLPVRFAKIHDQNLLATVANMSPCQKNSGIVLLLWFAAYPVCRINTYLGNLIAVTLKRLLSPIWVHQYSNGDGIGFLPSIEVPAAYPPRNDDRYNGNHVGYRNYPEYTETTSPRGEM</sequence>
<comment type="caution">
    <text evidence="13">The sequence shown here is derived from an EMBL/GenBank/DDBJ whole genome shotgun (WGS) entry which is preliminary data.</text>
</comment>
<organism evidence="13 14">
    <name type="scientific">Alternaria atra</name>
    <dbReference type="NCBI Taxonomy" id="119953"/>
    <lineage>
        <taxon>Eukaryota</taxon>
        <taxon>Fungi</taxon>
        <taxon>Dikarya</taxon>
        <taxon>Ascomycota</taxon>
        <taxon>Pezizomycotina</taxon>
        <taxon>Dothideomycetes</taxon>
        <taxon>Pleosporomycetidae</taxon>
        <taxon>Pleosporales</taxon>
        <taxon>Pleosporineae</taxon>
        <taxon>Pleosporaceae</taxon>
        <taxon>Alternaria</taxon>
        <taxon>Alternaria sect. Ulocladioides</taxon>
    </lineage>
</organism>
<name>A0A8J2HZY4_9PLEO</name>
<dbReference type="Proteomes" id="UP000676310">
    <property type="component" value="Unassembled WGS sequence"/>
</dbReference>
<dbReference type="RefSeq" id="XP_043168769.1">
    <property type="nucleotide sequence ID" value="XM_043312834.1"/>
</dbReference>
<dbReference type="PANTHER" id="PTHR28012:SF1">
    <property type="entry name" value="NUCLEAR FUSION PROTEIN KAR5"/>
    <property type="match status" value="1"/>
</dbReference>
<dbReference type="GO" id="GO:0031965">
    <property type="term" value="C:nuclear membrane"/>
    <property type="evidence" value="ECO:0007669"/>
    <property type="project" value="UniProtKB-SubCell"/>
</dbReference>
<dbReference type="GO" id="GO:0048288">
    <property type="term" value="P:nuclear membrane fusion involved in karyogamy"/>
    <property type="evidence" value="ECO:0007669"/>
    <property type="project" value="UniProtKB-UniRule"/>
</dbReference>
<keyword evidence="5 11" id="KW-0732">Signal</keyword>
<evidence type="ECO:0000256" key="9">
    <source>
        <dbReference type="ARBA" id="ARBA00023180"/>
    </source>
</evidence>
<keyword evidence="10 11" id="KW-0539">Nucleus</keyword>
<dbReference type="GeneID" id="67016970"/>
<evidence type="ECO:0000313" key="14">
    <source>
        <dbReference type="Proteomes" id="UP000676310"/>
    </source>
</evidence>
<evidence type="ECO:0000256" key="4">
    <source>
        <dbReference type="ARBA" id="ARBA00022692"/>
    </source>
</evidence>
<accession>A0A8J2HZY4</accession>
<keyword evidence="14" id="KW-1185">Reference proteome</keyword>
<dbReference type="EMBL" id="CAJRGZ010000019">
    <property type="protein sequence ID" value="CAG5158707.1"/>
    <property type="molecule type" value="Genomic_DNA"/>
</dbReference>
<dbReference type="InterPro" id="IPR007292">
    <property type="entry name" value="Nuclear_fusion_Kar5"/>
</dbReference>
<keyword evidence="12" id="KW-0175">Coiled coil</keyword>
<comment type="similarity">
    <text evidence="2 11">Belongs to the KAR5 family.</text>
</comment>
<evidence type="ECO:0000256" key="10">
    <source>
        <dbReference type="ARBA" id="ARBA00023242"/>
    </source>
</evidence>
<evidence type="ECO:0000256" key="11">
    <source>
        <dbReference type="RuleBase" id="RU368082"/>
    </source>
</evidence>
<proteinExistence type="inferred from homology"/>
<dbReference type="GO" id="GO:0005789">
    <property type="term" value="C:endoplasmic reticulum membrane"/>
    <property type="evidence" value="ECO:0007669"/>
    <property type="project" value="UniProtKB-SubCell"/>
</dbReference>
<gene>
    <name evidence="13" type="ORF">ALTATR162_LOCUS5216</name>
</gene>
<evidence type="ECO:0000256" key="6">
    <source>
        <dbReference type="ARBA" id="ARBA00022824"/>
    </source>
</evidence>
<keyword evidence="3 11" id="KW-0415">Karyogamy</keyword>
<evidence type="ECO:0000256" key="7">
    <source>
        <dbReference type="ARBA" id="ARBA00022989"/>
    </source>
</evidence>
<comment type="subcellular location">
    <subcellularLocation>
        <location evidence="11">Endoplasmic reticulum membrane</location>
    </subcellularLocation>
    <subcellularLocation>
        <location evidence="11">Nucleus membrane</location>
    </subcellularLocation>
</comment>
<evidence type="ECO:0000256" key="2">
    <source>
        <dbReference type="ARBA" id="ARBA00010473"/>
    </source>
</evidence>
<dbReference type="PANTHER" id="PTHR28012">
    <property type="entry name" value="NUCLEAR FUSION PROTEIN KAR5"/>
    <property type="match status" value="1"/>
</dbReference>
<dbReference type="Pfam" id="PF04163">
    <property type="entry name" value="Tht1"/>
    <property type="match status" value="1"/>
</dbReference>
<evidence type="ECO:0000256" key="1">
    <source>
        <dbReference type="ARBA" id="ARBA00003389"/>
    </source>
</evidence>
<keyword evidence="9" id="KW-0325">Glycoprotein</keyword>
<feature type="coiled-coil region" evidence="12">
    <location>
        <begin position="148"/>
        <end position="186"/>
    </location>
</feature>
<comment type="function">
    <text evidence="1 11">Required for nuclear membrane fusion during karyogamy.</text>
</comment>
<feature type="transmembrane region" description="Helical" evidence="11">
    <location>
        <begin position="333"/>
        <end position="352"/>
    </location>
</feature>
<evidence type="ECO:0000313" key="13">
    <source>
        <dbReference type="EMBL" id="CAG5158707.1"/>
    </source>
</evidence>
<keyword evidence="7 11" id="KW-1133">Transmembrane helix</keyword>
<keyword evidence="4 11" id="KW-0812">Transmembrane</keyword>
<dbReference type="AlphaFoldDB" id="A0A8J2HZY4"/>
<reference evidence="13" key="1">
    <citation type="submission" date="2021-05" db="EMBL/GenBank/DDBJ databases">
        <authorList>
            <person name="Stam R."/>
        </authorList>
    </citation>
    <scope>NUCLEOTIDE SEQUENCE</scope>
    <source>
        <strain evidence="13">CS162</strain>
    </source>
</reference>
<evidence type="ECO:0000256" key="12">
    <source>
        <dbReference type="SAM" id="Coils"/>
    </source>
</evidence>
<evidence type="ECO:0000256" key="5">
    <source>
        <dbReference type="ARBA" id="ARBA00022729"/>
    </source>
</evidence>
<dbReference type="GO" id="GO:0000742">
    <property type="term" value="P:karyogamy involved in conjugation with cellular fusion"/>
    <property type="evidence" value="ECO:0007669"/>
    <property type="project" value="UniProtKB-UniRule"/>
</dbReference>
<dbReference type="OrthoDB" id="5311848at2759"/>
<protein>
    <submittedName>
        <fullName evidence="13">Uncharacterized protein</fullName>
    </submittedName>
</protein>